<organism evidence="2 3">
    <name type="scientific">Novosphingobium anseongense</name>
    <dbReference type="NCBI Taxonomy" id="3133436"/>
    <lineage>
        <taxon>Bacteria</taxon>
        <taxon>Pseudomonadati</taxon>
        <taxon>Pseudomonadota</taxon>
        <taxon>Alphaproteobacteria</taxon>
        <taxon>Sphingomonadales</taxon>
        <taxon>Sphingomonadaceae</taxon>
        <taxon>Novosphingobium</taxon>
    </lineage>
</organism>
<dbReference type="EMBL" id="JBBHJZ010000003">
    <property type="protein sequence ID" value="MEJ5978172.1"/>
    <property type="molecule type" value="Genomic_DNA"/>
</dbReference>
<accession>A0ABU8RZJ8</accession>
<keyword evidence="3" id="KW-1185">Reference proteome</keyword>
<feature type="domain" description="PilZ" evidence="1">
    <location>
        <begin position="110"/>
        <end position="178"/>
    </location>
</feature>
<name>A0ABU8RZJ8_9SPHN</name>
<reference evidence="2 3" key="1">
    <citation type="submission" date="2024-03" db="EMBL/GenBank/DDBJ databases">
        <authorList>
            <person name="Jo J.-H."/>
        </authorList>
    </citation>
    <scope>NUCLEOTIDE SEQUENCE [LARGE SCALE GENOMIC DNA]</scope>
    <source>
        <strain evidence="2 3">PS1R-30</strain>
    </source>
</reference>
<dbReference type="InterPro" id="IPR009875">
    <property type="entry name" value="PilZ_domain"/>
</dbReference>
<feature type="domain" description="PilZ" evidence="1">
    <location>
        <begin position="19"/>
        <end position="99"/>
    </location>
</feature>
<dbReference type="Pfam" id="PF07238">
    <property type="entry name" value="PilZ"/>
    <property type="match status" value="2"/>
</dbReference>
<dbReference type="Proteomes" id="UP001361239">
    <property type="component" value="Unassembled WGS sequence"/>
</dbReference>
<sequence length="217" mass="24281">MRQAAQDAAVQGRTFVEMREAPRSSLMFRTAKLLCESGEYVCVVRDISATGARVRLFHAPPPDTHLFLELANGDRYGVERMWHRDDHMGFRFSCTIDVDHFIAEPSLYSRRPIRLKLQRPVDVVAEGIASPAVLLDISQQGARIEAGRKFALEQKVRIAIEGQSSRLGCVRWRSGYTHGVVLQQTFKLDELANFALALQPFGATDPNAPSPVALRYA</sequence>
<gene>
    <name evidence="2" type="ORF">WG901_16080</name>
</gene>
<evidence type="ECO:0000313" key="2">
    <source>
        <dbReference type="EMBL" id="MEJ5978172.1"/>
    </source>
</evidence>
<dbReference type="RefSeq" id="WP_339588109.1">
    <property type="nucleotide sequence ID" value="NZ_JBBHJZ010000003.1"/>
</dbReference>
<dbReference type="SUPFAM" id="SSF141371">
    <property type="entry name" value="PilZ domain-like"/>
    <property type="match status" value="2"/>
</dbReference>
<evidence type="ECO:0000313" key="3">
    <source>
        <dbReference type="Proteomes" id="UP001361239"/>
    </source>
</evidence>
<protein>
    <submittedName>
        <fullName evidence="2">PilZ domain-containing protein</fullName>
    </submittedName>
</protein>
<comment type="caution">
    <text evidence="2">The sequence shown here is derived from an EMBL/GenBank/DDBJ whole genome shotgun (WGS) entry which is preliminary data.</text>
</comment>
<evidence type="ECO:0000259" key="1">
    <source>
        <dbReference type="Pfam" id="PF07238"/>
    </source>
</evidence>
<proteinExistence type="predicted"/>